<protein>
    <submittedName>
        <fullName evidence="1">Uncharacterized protein</fullName>
    </submittedName>
</protein>
<proteinExistence type="predicted"/>
<name>A0A919K7P8_9ACTN</name>
<organism evidence="1 2">
    <name type="scientific">Paractinoplanes rishiriensis</name>
    <dbReference type="NCBI Taxonomy" id="1050105"/>
    <lineage>
        <taxon>Bacteria</taxon>
        <taxon>Bacillati</taxon>
        <taxon>Actinomycetota</taxon>
        <taxon>Actinomycetes</taxon>
        <taxon>Micromonosporales</taxon>
        <taxon>Micromonosporaceae</taxon>
        <taxon>Paractinoplanes</taxon>
    </lineage>
</organism>
<reference evidence="1" key="1">
    <citation type="submission" date="2021-01" db="EMBL/GenBank/DDBJ databases">
        <title>Whole genome shotgun sequence of Actinoplanes rishiriensis NBRC 108556.</title>
        <authorList>
            <person name="Komaki H."/>
            <person name="Tamura T."/>
        </authorList>
    </citation>
    <scope>NUCLEOTIDE SEQUENCE</scope>
    <source>
        <strain evidence="1">NBRC 108556</strain>
    </source>
</reference>
<dbReference type="EMBL" id="BOMV01000082">
    <property type="protein sequence ID" value="GIF00288.1"/>
    <property type="molecule type" value="Genomic_DNA"/>
</dbReference>
<comment type="caution">
    <text evidence="1">The sequence shown here is derived from an EMBL/GenBank/DDBJ whole genome shotgun (WGS) entry which is preliminary data.</text>
</comment>
<keyword evidence="2" id="KW-1185">Reference proteome</keyword>
<accession>A0A919K7P8</accession>
<dbReference type="AlphaFoldDB" id="A0A919K7P8"/>
<dbReference type="Proteomes" id="UP000636960">
    <property type="component" value="Unassembled WGS sequence"/>
</dbReference>
<gene>
    <name evidence="1" type="ORF">Ari01nite_77520</name>
</gene>
<sequence length="78" mass="8487">MLSASDLAENRVSAGPAVSVVAKIHNASSATSGTVIIAMIFERIDQLRVLIRLRPRVDRLQQHGGQVVTVRVRLPENT</sequence>
<evidence type="ECO:0000313" key="1">
    <source>
        <dbReference type="EMBL" id="GIF00288.1"/>
    </source>
</evidence>
<evidence type="ECO:0000313" key="2">
    <source>
        <dbReference type="Proteomes" id="UP000636960"/>
    </source>
</evidence>